<name>A0AAW1NQU4_9CHLO</name>
<evidence type="ECO:0000313" key="4">
    <source>
        <dbReference type="Proteomes" id="UP001465755"/>
    </source>
</evidence>
<feature type="compositionally biased region" description="Basic and acidic residues" evidence="2">
    <location>
        <begin position="276"/>
        <end position="287"/>
    </location>
</feature>
<accession>A0AAW1NQU4</accession>
<feature type="compositionally biased region" description="Basic residues" evidence="2">
    <location>
        <begin position="1"/>
        <end position="16"/>
    </location>
</feature>
<dbReference type="GO" id="GO:0003676">
    <property type="term" value="F:nucleic acid binding"/>
    <property type="evidence" value="ECO:0007669"/>
    <property type="project" value="InterPro"/>
</dbReference>
<proteinExistence type="predicted"/>
<dbReference type="SUPFAM" id="SSF48403">
    <property type="entry name" value="Ankyrin repeat"/>
    <property type="match status" value="1"/>
</dbReference>
<dbReference type="EMBL" id="JALJOQ010000148">
    <property type="protein sequence ID" value="KAK9793709.1"/>
    <property type="molecule type" value="Genomic_DNA"/>
</dbReference>
<keyword evidence="1" id="KW-0040">ANK repeat</keyword>
<feature type="compositionally biased region" description="Low complexity" evidence="2">
    <location>
        <begin position="304"/>
        <end position="333"/>
    </location>
</feature>
<feature type="region of interest" description="Disordered" evidence="2">
    <location>
        <begin position="1"/>
        <end position="30"/>
    </location>
</feature>
<feature type="region of interest" description="Disordered" evidence="2">
    <location>
        <begin position="276"/>
        <end position="345"/>
    </location>
</feature>
<dbReference type="InterPro" id="IPR036867">
    <property type="entry name" value="R3H_dom_sf"/>
</dbReference>
<evidence type="ECO:0000313" key="3">
    <source>
        <dbReference type="EMBL" id="KAK9793709.1"/>
    </source>
</evidence>
<protein>
    <submittedName>
        <fullName evidence="3">Uncharacterized protein</fullName>
    </submittedName>
</protein>
<gene>
    <name evidence="3" type="ORF">WJX73_004201</name>
</gene>
<dbReference type="Gene3D" id="1.25.40.20">
    <property type="entry name" value="Ankyrin repeat-containing domain"/>
    <property type="match status" value="1"/>
</dbReference>
<feature type="compositionally biased region" description="Polar residues" evidence="2">
    <location>
        <begin position="334"/>
        <end position="345"/>
    </location>
</feature>
<dbReference type="InterPro" id="IPR002110">
    <property type="entry name" value="Ankyrin_rpt"/>
</dbReference>
<dbReference type="InterPro" id="IPR036770">
    <property type="entry name" value="Ankyrin_rpt-contain_sf"/>
</dbReference>
<sequence>MGGRGRGRRGRGKRGGRGSAPSESDPPRGDALKFRIVAEADFYEKVLESENHSTTVEDASDKPGLLMQLERWSHLQALLKWFRTGIDADPSAELAFSSLLTKQHRAIIHSQVDQIGLGALEAVSRGIGEARHVSIVRHGSVPKQVDLTENQAFKAYWLRTWAVQAGIALSRGEAEEMVAGDSLTPELQALWQKNSAEQKAVDAVIEAVRKGDATALKAAVEENSAVVKKGTCDVHNTAPLHLAASLGDQAAIEVLLDAGAPINAIDGHKLSALEVSRREEHAPDGAEPHAAAADESASAKEDASNAAEDATLQIPDEAAAAAAQSPCKAATPASCSQEILDQSAK</sequence>
<dbReference type="Pfam" id="PF00023">
    <property type="entry name" value="Ank"/>
    <property type="match status" value="1"/>
</dbReference>
<dbReference type="PROSITE" id="PS50297">
    <property type="entry name" value="ANK_REP_REGION"/>
    <property type="match status" value="1"/>
</dbReference>
<evidence type="ECO:0000256" key="1">
    <source>
        <dbReference type="PROSITE-ProRule" id="PRU00023"/>
    </source>
</evidence>
<dbReference type="Gene3D" id="3.30.1370.50">
    <property type="entry name" value="R3H-like domain"/>
    <property type="match status" value="1"/>
</dbReference>
<keyword evidence="4" id="KW-1185">Reference proteome</keyword>
<organism evidence="3 4">
    <name type="scientific">Symbiochloris irregularis</name>
    <dbReference type="NCBI Taxonomy" id="706552"/>
    <lineage>
        <taxon>Eukaryota</taxon>
        <taxon>Viridiplantae</taxon>
        <taxon>Chlorophyta</taxon>
        <taxon>core chlorophytes</taxon>
        <taxon>Trebouxiophyceae</taxon>
        <taxon>Trebouxiales</taxon>
        <taxon>Trebouxiaceae</taxon>
        <taxon>Symbiochloris</taxon>
    </lineage>
</organism>
<dbReference type="PROSITE" id="PS50088">
    <property type="entry name" value="ANK_REPEAT"/>
    <property type="match status" value="1"/>
</dbReference>
<comment type="caution">
    <text evidence="3">The sequence shown here is derived from an EMBL/GenBank/DDBJ whole genome shotgun (WGS) entry which is preliminary data.</text>
</comment>
<feature type="repeat" description="ANK" evidence="1">
    <location>
        <begin position="235"/>
        <end position="267"/>
    </location>
</feature>
<dbReference type="AlphaFoldDB" id="A0AAW1NQU4"/>
<evidence type="ECO:0000256" key="2">
    <source>
        <dbReference type="SAM" id="MobiDB-lite"/>
    </source>
</evidence>
<reference evidence="3 4" key="1">
    <citation type="journal article" date="2024" name="Nat. Commun.">
        <title>Phylogenomics reveals the evolutionary origins of lichenization in chlorophyte algae.</title>
        <authorList>
            <person name="Puginier C."/>
            <person name="Libourel C."/>
            <person name="Otte J."/>
            <person name="Skaloud P."/>
            <person name="Haon M."/>
            <person name="Grisel S."/>
            <person name="Petersen M."/>
            <person name="Berrin J.G."/>
            <person name="Delaux P.M."/>
            <person name="Dal Grande F."/>
            <person name="Keller J."/>
        </authorList>
    </citation>
    <scope>NUCLEOTIDE SEQUENCE [LARGE SCALE GENOMIC DNA]</scope>
    <source>
        <strain evidence="3 4">SAG 2036</strain>
    </source>
</reference>
<dbReference type="Proteomes" id="UP001465755">
    <property type="component" value="Unassembled WGS sequence"/>
</dbReference>